<dbReference type="PANTHER" id="PTHR42967">
    <property type="entry name" value="METAL DEPENDENT HYDROLASE"/>
    <property type="match status" value="1"/>
</dbReference>
<gene>
    <name evidence="1" type="ORF">IAC96_08010</name>
</gene>
<dbReference type="Gene3D" id="3.60.15.10">
    <property type="entry name" value="Ribonuclease Z/Hydroxyacylglutathione hydrolase-like"/>
    <property type="match status" value="1"/>
</dbReference>
<reference evidence="1" key="1">
    <citation type="submission" date="2020-10" db="EMBL/GenBank/DDBJ databases">
        <authorList>
            <person name="Gilroy R."/>
        </authorList>
    </citation>
    <scope>NUCLEOTIDE SEQUENCE</scope>
    <source>
        <strain evidence="1">ChiW13-3771</strain>
    </source>
</reference>
<dbReference type="Proteomes" id="UP000824201">
    <property type="component" value="Unassembled WGS sequence"/>
</dbReference>
<dbReference type="PANTHER" id="PTHR42967:SF1">
    <property type="entry name" value="MBL FOLD METALLO-HYDROLASE"/>
    <property type="match status" value="1"/>
</dbReference>
<organism evidence="1 2">
    <name type="scientific">Candidatus Fimimorpha faecalis</name>
    <dbReference type="NCBI Taxonomy" id="2840824"/>
    <lineage>
        <taxon>Bacteria</taxon>
        <taxon>Bacillati</taxon>
        <taxon>Bacillota</taxon>
        <taxon>Clostridia</taxon>
        <taxon>Eubacteriales</taxon>
        <taxon>Candidatus Fimimorpha</taxon>
    </lineage>
</organism>
<reference evidence="1" key="2">
    <citation type="journal article" date="2021" name="PeerJ">
        <title>Extensive microbial diversity within the chicken gut microbiome revealed by metagenomics and culture.</title>
        <authorList>
            <person name="Gilroy R."/>
            <person name="Ravi A."/>
            <person name="Getino M."/>
            <person name="Pursley I."/>
            <person name="Horton D.L."/>
            <person name="Alikhan N.F."/>
            <person name="Baker D."/>
            <person name="Gharbi K."/>
            <person name="Hall N."/>
            <person name="Watson M."/>
            <person name="Adriaenssens E.M."/>
            <person name="Foster-Nyarko E."/>
            <person name="Jarju S."/>
            <person name="Secka A."/>
            <person name="Antonio M."/>
            <person name="Oren A."/>
            <person name="Chaudhuri R.R."/>
            <person name="La Ragione R."/>
            <person name="Hildebrand F."/>
            <person name="Pallen M.J."/>
        </authorList>
    </citation>
    <scope>NUCLEOTIDE SEQUENCE</scope>
    <source>
        <strain evidence="1">ChiW13-3771</strain>
    </source>
</reference>
<dbReference type="SUPFAM" id="SSF56281">
    <property type="entry name" value="Metallo-hydrolase/oxidoreductase"/>
    <property type="match status" value="1"/>
</dbReference>
<name>A0A9D1JDK0_9FIRM</name>
<dbReference type="EMBL" id="DVHN01000101">
    <property type="protein sequence ID" value="HIR88875.1"/>
    <property type="molecule type" value="Genomic_DNA"/>
</dbReference>
<protein>
    <submittedName>
        <fullName evidence="1">MBL fold metallo-hydrolase</fullName>
    </submittedName>
</protein>
<dbReference type="AlphaFoldDB" id="A0A9D1JDK0"/>
<dbReference type="InterPro" id="IPR036866">
    <property type="entry name" value="RibonucZ/Hydroxyglut_hydro"/>
</dbReference>
<comment type="caution">
    <text evidence="1">The sequence shown here is derived from an EMBL/GenBank/DDBJ whole genome shotgun (WGS) entry which is preliminary data.</text>
</comment>
<evidence type="ECO:0000313" key="1">
    <source>
        <dbReference type="EMBL" id="HIR88875.1"/>
    </source>
</evidence>
<evidence type="ECO:0000313" key="2">
    <source>
        <dbReference type="Proteomes" id="UP000824201"/>
    </source>
</evidence>
<accession>A0A9D1JDK0</accession>
<dbReference type="Pfam" id="PF13483">
    <property type="entry name" value="Lactamase_B_3"/>
    <property type="match status" value="1"/>
</dbReference>
<proteinExistence type="predicted"/>
<sequence length="245" mass="29031">MKITYIHHSSFLVELDFVNLLFDYYRGNIPAIDLEKPLIVFASHAHGDHFSKKIFELASSYRKIQYILSDDIDEKKVPDNCKDKVLFVGAGEQFTNRTFFQNNIEKKENRIEIETFQSTDEGVAFWITCEGKTIYHAGDLHFWFWRGEAQAWNQEMERRYYEEIDKLNGRHANIAFLVLDPRQENDFYLGINEFVKRVEVDHIIPMHCWGEYSIIQKMKFHSCAVAYKDRIAVIQQEGEILEWNS</sequence>